<dbReference type="Pfam" id="PF03527">
    <property type="entry name" value="RHS"/>
    <property type="match status" value="1"/>
</dbReference>
<evidence type="ECO:0000313" key="3">
    <source>
        <dbReference type="Proteomes" id="UP001320154"/>
    </source>
</evidence>
<evidence type="ECO:0000259" key="1">
    <source>
        <dbReference type="Pfam" id="PF03527"/>
    </source>
</evidence>
<reference evidence="2 3" key="1">
    <citation type="journal article" date="2021" name="Front. Microbiol.">
        <title>Aerobic Denitrification and Heterotrophic Sulfur Oxidation in the Genus Halomonas Revealed by Six Novel Species Characterizations and Genome-Based Analysis.</title>
        <authorList>
            <person name="Wang L."/>
            <person name="Shao Z."/>
        </authorList>
    </citation>
    <scope>NUCLEOTIDE SEQUENCE [LARGE SCALE GENOMIC DNA]</scope>
    <source>
        <strain evidence="2 3">MCCC 1A05748</strain>
    </source>
</reference>
<evidence type="ECO:0000313" key="2">
    <source>
        <dbReference type="EMBL" id="MCE8048010.1"/>
    </source>
</evidence>
<dbReference type="PRINTS" id="PR00394">
    <property type="entry name" value="RHSPROTEIN"/>
</dbReference>
<dbReference type="EMBL" id="JABFTQ010000009">
    <property type="protein sequence ID" value="MCE8048010.1"/>
    <property type="molecule type" value="Genomic_DNA"/>
</dbReference>
<organism evidence="2 3">
    <name type="scientific">Billgrantia desiderata</name>
    <dbReference type="NCBI Taxonomy" id="52021"/>
    <lineage>
        <taxon>Bacteria</taxon>
        <taxon>Pseudomonadati</taxon>
        <taxon>Pseudomonadota</taxon>
        <taxon>Gammaproteobacteria</taxon>
        <taxon>Oceanospirillales</taxon>
        <taxon>Halomonadaceae</taxon>
        <taxon>Billgrantia</taxon>
    </lineage>
</organism>
<protein>
    <recommendedName>
        <fullName evidence="1">RHS protein conserved region domain-containing protein</fullName>
    </recommendedName>
</protein>
<dbReference type="InterPro" id="IPR022385">
    <property type="entry name" value="Rhs_assc_core"/>
</dbReference>
<sequence length="247" mass="26938">MHEAKERHQTTVVYEPGSFVPMLRIDQAGDGAAKQISAYVTDALGTPMQLVTPRGDTLWQAQPDDWAAVTNEQGRTDQPIRFQGQWYDEESGLYYNRHRYYDPQQGRYISQDPIGLNGGTNLYGYVSNPTGMVDPLGLFERAGPVDQSGRQGRVGAPITRQGPAPRTALERIGNSAVSNRLGNITGGTLRVESATGMIAKGHPLRVLVGGLIAPSSISVKQSRYYDMDGDGLSDRHFEAGMCVPGRN</sequence>
<dbReference type="Proteomes" id="UP001320154">
    <property type="component" value="Unassembled WGS sequence"/>
</dbReference>
<feature type="domain" description="RHS protein conserved region" evidence="1">
    <location>
        <begin position="39"/>
        <end position="73"/>
    </location>
</feature>
<dbReference type="Gene3D" id="2.180.10.10">
    <property type="entry name" value="RHS repeat-associated core"/>
    <property type="match status" value="1"/>
</dbReference>
<dbReference type="InterPro" id="IPR001826">
    <property type="entry name" value="RHS"/>
</dbReference>
<dbReference type="RefSeq" id="WP_234251065.1">
    <property type="nucleotide sequence ID" value="NZ_JABFTQ010000009.1"/>
</dbReference>
<keyword evidence="3" id="KW-1185">Reference proteome</keyword>
<dbReference type="PANTHER" id="PTHR32305:SF15">
    <property type="entry name" value="PROTEIN RHSA-RELATED"/>
    <property type="match status" value="1"/>
</dbReference>
<name>A0ABS9B791_9GAMM</name>
<dbReference type="InterPro" id="IPR050708">
    <property type="entry name" value="T6SS_VgrG/RHS"/>
</dbReference>
<accession>A0ABS9B791</accession>
<proteinExistence type="predicted"/>
<comment type="caution">
    <text evidence="2">The sequence shown here is derived from an EMBL/GenBank/DDBJ whole genome shotgun (WGS) entry which is preliminary data.</text>
</comment>
<dbReference type="PANTHER" id="PTHR32305">
    <property type="match status" value="1"/>
</dbReference>
<dbReference type="NCBIfam" id="TIGR03696">
    <property type="entry name" value="Rhs_assc_core"/>
    <property type="match status" value="1"/>
</dbReference>
<gene>
    <name evidence="2" type="ORF">HOP60_14880</name>
</gene>